<evidence type="ECO:0000256" key="1">
    <source>
        <dbReference type="SAM" id="MobiDB-lite"/>
    </source>
</evidence>
<organism evidence="3 4">
    <name type="scientific">Streptantibioticus parmotrematis</name>
    <dbReference type="NCBI Taxonomy" id="2873249"/>
    <lineage>
        <taxon>Bacteria</taxon>
        <taxon>Bacillati</taxon>
        <taxon>Actinomycetota</taxon>
        <taxon>Actinomycetes</taxon>
        <taxon>Kitasatosporales</taxon>
        <taxon>Streptomycetaceae</taxon>
        <taxon>Streptantibioticus</taxon>
    </lineage>
</organism>
<comment type="caution">
    <text evidence="3">The sequence shown here is derived from an EMBL/GenBank/DDBJ whole genome shotgun (WGS) entry which is preliminary data.</text>
</comment>
<feature type="compositionally biased region" description="Low complexity" evidence="1">
    <location>
        <begin position="359"/>
        <end position="369"/>
    </location>
</feature>
<keyword evidence="2" id="KW-1133">Transmembrane helix</keyword>
<evidence type="ECO:0000256" key="2">
    <source>
        <dbReference type="SAM" id="Phobius"/>
    </source>
</evidence>
<name>A0ABS7R0M1_9ACTN</name>
<feature type="region of interest" description="Disordered" evidence="1">
    <location>
        <begin position="1"/>
        <end position="20"/>
    </location>
</feature>
<keyword evidence="4" id="KW-1185">Reference proteome</keyword>
<protein>
    <submittedName>
        <fullName evidence="3">Uncharacterized protein</fullName>
    </submittedName>
</protein>
<dbReference type="Proteomes" id="UP001198565">
    <property type="component" value="Unassembled WGS sequence"/>
</dbReference>
<accession>A0ABS7R0M1</accession>
<feature type="region of interest" description="Disordered" evidence="1">
    <location>
        <begin position="343"/>
        <end position="369"/>
    </location>
</feature>
<reference evidence="3 4" key="1">
    <citation type="submission" date="2021-08" db="EMBL/GenBank/DDBJ databases">
        <title>Streptomyces sp. PTM05 isolated from lichen.</title>
        <authorList>
            <person name="Somphong A."/>
            <person name="Phongsopitanun W."/>
            <person name="Tanasupawat S."/>
        </authorList>
    </citation>
    <scope>NUCLEOTIDE SEQUENCE [LARGE SCALE GENOMIC DNA]</scope>
    <source>
        <strain evidence="3 4">Ptm05</strain>
    </source>
</reference>
<feature type="transmembrane region" description="Helical" evidence="2">
    <location>
        <begin position="69"/>
        <end position="88"/>
    </location>
</feature>
<keyword evidence="2" id="KW-0812">Transmembrane</keyword>
<dbReference type="RefSeq" id="WP_222981946.1">
    <property type="nucleotide sequence ID" value="NZ_JAINVZ010000033.1"/>
</dbReference>
<proteinExistence type="predicted"/>
<evidence type="ECO:0000313" key="3">
    <source>
        <dbReference type="EMBL" id="MBY8889018.1"/>
    </source>
</evidence>
<gene>
    <name evidence="3" type="ORF">K7472_29855</name>
</gene>
<keyword evidence="2" id="KW-0472">Membrane</keyword>
<sequence length="369" mass="38810">MTGRGDPPEGTPQGLPGGGDDEYGAIVFDESFVRAARIREFSARERLAGATRATRPRHPWGTGGARPQAYVLVLLIALAFGSAIYLGVRHHYRPEGPPAAVPLRMTLVPLVPSGPVPAASADPLYAADGVAHYPIGLQGVTLPAAHRTAHFTDGQVGEALDITQEYLVASSLDEAALTGGDVREVRDLLDQGQLTQFDHSLASPADDGRHAATGWLVRFDPARYQLADPGIRVRGTVTYAERDGGAGLEVDTDHTLVYRIRAAGAPSDHPASLFTVRRRLSLYFDRDDLAAHQLQLRQAAVEAGPLACAGDPSGYFRPLLAGQRAATGSGTDPYDRAEPMAAACGALSPGPGPAPGPDRSPGRSASPSR</sequence>
<dbReference type="EMBL" id="JAINVZ010000033">
    <property type="protein sequence ID" value="MBY8889018.1"/>
    <property type="molecule type" value="Genomic_DNA"/>
</dbReference>
<evidence type="ECO:0000313" key="4">
    <source>
        <dbReference type="Proteomes" id="UP001198565"/>
    </source>
</evidence>